<sequence>MYEYRLQFDIPEPRPQKGRIAIGYDGTMLAQGFRTSGIWIDPCTLTAMLKPLPLTELWATSYTGNYARYDPSAAYTIPTPTKWERIQIRGAGDYFLRAKQATDEIVQITTAMPANQPMFMTWYKPEVKIMADAPVLRLYYNYQAATTSGELKLVFYANGKCEIYKNGLLVGTYDRQGSNYAPGSGYVATYSTNQQFNDILVIPFRRRELLVHTNYGLSFSHVFDDLDASLTTNAITPAGKFAFSVPTGKAAVQVAKCLFSQSGTFVASQQVLRYAPPTTTAGPPVYPLFTYEPYQDTCGPTGDTLTTSNSIIWEQPGTDWVTWPTLDNGVTSAWDGIKKTVRLKVSLSNTTRAQTPTVYGVEAYWDPNPTQTYNGIVDVSNTVKTMTLSVEEDGRSSMDLSCWSSLIATAGVAQAEYTSDRPFRLQIKTRDTAPAVYCDIMIGTLTSPKIVRMDNDYSDNWSLYTYDGKDRSSDFDITMVQSTPALDDYPLGNAIRNLVRLCGYVDDGGAFDNCSIFIANDGLPGEFVLPFTTNASKGEWAWSVERGETVGAALDRLQQDFAATWVKGWFPNSNNAGGYTYAWETPNTTPVAADITLWQKLDDARDPAKGNLSMPYASLCLVRSLSIWTEPAECNSVVVVGRDPRRGQIIYGYYQDGPSQDATLSPASRPLNWRGRPVHYILTDPSFTSQSKVDYATGILQNRLTVNRQLIEFTSDLLIRNLGAPEDQRPIWINDIVKIMGPTGTTAYGWFRVIAIPQIEFVIDGATRVPVRNCTYRCERINPPA</sequence>
<accession>A0A6J5QLL2</accession>
<evidence type="ECO:0000313" key="4">
    <source>
        <dbReference type="EMBL" id="CAB4213488.1"/>
    </source>
</evidence>
<dbReference type="EMBL" id="LR797396">
    <property type="protein sequence ID" value="CAB4213488.1"/>
    <property type="molecule type" value="Genomic_DNA"/>
</dbReference>
<dbReference type="EMBL" id="LR798387">
    <property type="protein sequence ID" value="CAB5228235.1"/>
    <property type="molecule type" value="Genomic_DNA"/>
</dbReference>
<proteinExistence type="predicted"/>
<name>A0A6J5QLL2_9CAUD</name>
<gene>
    <name evidence="2" type="ORF">UFOVP1093_51</name>
    <name evidence="3" type="ORF">UFOVP1340_50</name>
    <name evidence="4" type="ORF">UFOVP1448_28</name>
    <name evidence="5" type="ORF">UFOVP1538_7</name>
    <name evidence="1" type="ORF">UFOVP569_55</name>
</gene>
<evidence type="ECO:0000313" key="1">
    <source>
        <dbReference type="EMBL" id="CAB4150647.1"/>
    </source>
</evidence>
<evidence type="ECO:0000313" key="3">
    <source>
        <dbReference type="EMBL" id="CAB4200535.1"/>
    </source>
</evidence>
<protein>
    <submittedName>
        <fullName evidence="2">Uncharacterized protein</fullName>
    </submittedName>
</protein>
<dbReference type="EMBL" id="LR797031">
    <property type="protein sequence ID" value="CAB4183377.1"/>
    <property type="molecule type" value="Genomic_DNA"/>
</dbReference>
<organism evidence="2">
    <name type="scientific">uncultured Caudovirales phage</name>
    <dbReference type="NCBI Taxonomy" id="2100421"/>
    <lineage>
        <taxon>Viruses</taxon>
        <taxon>Duplodnaviria</taxon>
        <taxon>Heunggongvirae</taxon>
        <taxon>Uroviricota</taxon>
        <taxon>Caudoviricetes</taxon>
        <taxon>Peduoviridae</taxon>
        <taxon>Maltschvirus</taxon>
        <taxon>Maltschvirus maltsch</taxon>
    </lineage>
</organism>
<evidence type="ECO:0000313" key="5">
    <source>
        <dbReference type="EMBL" id="CAB5228235.1"/>
    </source>
</evidence>
<dbReference type="EMBL" id="LR796542">
    <property type="protein sequence ID" value="CAB4150647.1"/>
    <property type="molecule type" value="Genomic_DNA"/>
</dbReference>
<dbReference type="EMBL" id="LR797290">
    <property type="protein sequence ID" value="CAB4200535.1"/>
    <property type="molecule type" value="Genomic_DNA"/>
</dbReference>
<reference evidence="2" key="1">
    <citation type="submission" date="2020-05" db="EMBL/GenBank/DDBJ databases">
        <authorList>
            <person name="Chiriac C."/>
            <person name="Salcher M."/>
            <person name="Ghai R."/>
            <person name="Kavagutti S V."/>
        </authorList>
    </citation>
    <scope>NUCLEOTIDE SEQUENCE</scope>
</reference>
<evidence type="ECO:0000313" key="2">
    <source>
        <dbReference type="EMBL" id="CAB4183377.1"/>
    </source>
</evidence>